<protein>
    <submittedName>
        <fullName evidence="1">Uncharacterized protein</fullName>
    </submittedName>
</protein>
<organism evidence="1">
    <name type="scientific">Cacopsylla melanoneura</name>
    <dbReference type="NCBI Taxonomy" id="428564"/>
    <lineage>
        <taxon>Eukaryota</taxon>
        <taxon>Metazoa</taxon>
        <taxon>Ecdysozoa</taxon>
        <taxon>Arthropoda</taxon>
        <taxon>Hexapoda</taxon>
        <taxon>Insecta</taxon>
        <taxon>Pterygota</taxon>
        <taxon>Neoptera</taxon>
        <taxon>Paraneoptera</taxon>
        <taxon>Hemiptera</taxon>
        <taxon>Sternorrhyncha</taxon>
        <taxon>Psylloidea</taxon>
        <taxon>Psyllidae</taxon>
        <taxon>Psyllinae</taxon>
        <taxon>Cacopsylla</taxon>
    </lineage>
</organism>
<sequence>MKLFVLMEGKDTQRMDLMILFIIQRQLLIYLSTSSDVNSSLEAAWSTYIKGFKLTVTGCASTTSSGMGPTKWIVYTPACTCRPYRICTRSCILVTTNTMPIRSYVLSDGSQETMRGATLTEHIRRRGCLSLNMIIQRLN</sequence>
<proteinExistence type="predicted"/>
<accession>A0A8D8TDI3</accession>
<dbReference type="AlphaFoldDB" id="A0A8D8TDI3"/>
<evidence type="ECO:0000313" key="1">
    <source>
        <dbReference type="EMBL" id="CAG6684052.1"/>
    </source>
</evidence>
<dbReference type="EMBL" id="HBUF01265632">
    <property type="protein sequence ID" value="CAG6684052.1"/>
    <property type="molecule type" value="Transcribed_RNA"/>
</dbReference>
<dbReference type="EMBL" id="HBUF01362694">
    <property type="protein sequence ID" value="CAG6721767.1"/>
    <property type="molecule type" value="Transcribed_RNA"/>
</dbReference>
<reference evidence="1" key="1">
    <citation type="submission" date="2021-05" db="EMBL/GenBank/DDBJ databases">
        <authorList>
            <person name="Alioto T."/>
            <person name="Alioto T."/>
            <person name="Gomez Garrido J."/>
        </authorList>
    </citation>
    <scope>NUCLEOTIDE SEQUENCE</scope>
</reference>
<name>A0A8D8TDI3_9HEMI</name>